<dbReference type="SUPFAM" id="SSF56801">
    <property type="entry name" value="Acetyl-CoA synthetase-like"/>
    <property type="match status" value="1"/>
</dbReference>
<sequence>DLFDPETVAAFADRFVRILRGVAEDPEIAVGDIDLLGESERLDVSQRWVSSAADAAGTQRFADPGITLVGLFDAAVAAHPGRVAARFGVETLTYAELDRRANVLARRLIADGAGPETLVAVILPRSLDLV</sequence>
<organism evidence="2 3">
    <name type="scientific">Nocardia amamiensis</name>
    <dbReference type="NCBI Taxonomy" id="404578"/>
    <lineage>
        <taxon>Bacteria</taxon>
        <taxon>Bacillati</taxon>
        <taxon>Actinomycetota</taxon>
        <taxon>Actinomycetes</taxon>
        <taxon>Mycobacteriales</taxon>
        <taxon>Nocardiaceae</taxon>
        <taxon>Nocardia</taxon>
    </lineage>
</organism>
<dbReference type="InterPro" id="IPR042099">
    <property type="entry name" value="ANL_N_sf"/>
</dbReference>
<dbReference type="InterPro" id="IPR000873">
    <property type="entry name" value="AMP-dep_synth/lig_dom"/>
</dbReference>
<dbReference type="Gene3D" id="3.40.50.12780">
    <property type="entry name" value="N-terminal domain of ligase-like"/>
    <property type="match status" value="1"/>
</dbReference>
<gene>
    <name evidence="2" type="ORF">IU459_37685</name>
</gene>
<feature type="non-terminal residue" evidence="2">
    <location>
        <position position="1"/>
    </location>
</feature>
<evidence type="ECO:0000313" key="3">
    <source>
        <dbReference type="Proteomes" id="UP000702209"/>
    </source>
</evidence>
<dbReference type="Proteomes" id="UP000702209">
    <property type="component" value="Unassembled WGS sequence"/>
</dbReference>
<feature type="domain" description="AMP-dependent synthetase/ligase" evidence="1">
    <location>
        <begin position="72"/>
        <end position="130"/>
    </location>
</feature>
<dbReference type="Gene3D" id="3.30.559.30">
    <property type="entry name" value="Nonribosomal peptide synthetase, condensation domain"/>
    <property type="match status" value="1"/>
</dbReference>
<dbReference type="EMBL" id="JADLQX010000248">
    <property type="protein sequence ID" value="MBF6303180.1"/>
    <property type="molecule type" value="Genomic_DNA"/>
</dbReference>
<feature type="non-terminal residue" evidence="2">
    <location>
        <position position="130"/>
    </location>
</feature>
<evidence type="ECO:0000313" key="2">
    <source>
        <dbReference type="EMBL" id="MBF6303180.1"/>
    </source>
</evidence>
<protein>
    <submittedName>
        <fullName evidence="2">AMP-binding protein</fullName>
    </submittedName>
</protein>
<reference evidence="2 3" key="1">
    <citation type="submission" date="2020-10" db="EMBL/GenBank/DDBJ databases">
        <title>Identification of Nocardia species via Next-generation sequencing and recognition of intraspecies genetic diversity.</title>
        <authorList>
            <person name="Li P."/>
            <person name="Li P."/>
            <person name="Lu B."/>
        </authorList>
    </citation>
    <scope>NUCLEOTIDE SEQUENCE [LARGE SCALE GENOMIC DNA]</scope>
    <source>
        <strain evidence="2 3">BJ06-0157</strain>
    </source>
</reference>
<dbReference type="Pfam" id="PF00501">
    <property type="entry name" value="AMP-binding"/>
    <property type="match status" value="1"/>
</dbReference>
<evidence type="ECO:0000259" key="1">
    <source>
        <dbReference type="Pfam" id="PF00501"/>
    </source>
</evidence>
<proteinExistence type="predicted"/>
<keyword evidence="3" id="KW-1185">Reference proteome</keyword>
<dbReference type="RefSeq" id="WP_195134328.1">
    <property type="nucleotide sequence ID" value="NZ_JADLQX010000248.1"/>
</dbReference>
<dbReference type="PANTHER" id="PTHR45527">
    <property type="entry name" value="NONRIBOSOMAL PEPTIDE SYNTHETASE"/>
    <property type="match status" value="1"/>
</dbReference>
<accession>A0ABS0D2V8</accession>
<dbReference type="PANTHER" id="PTHR45527:SF1">
    <property type="entry name" value="FATTY ACID SYNTHASE"/>
    <property type="match status" value="1"/>
</dbReference>
<comment type="caution">
    <text evidence="2">The sequence shown here is derived from an EMBL/GenBank/DDBJ whole genome shotgun (WGS) entry which is preliminary data.</text>
</comment>
<name>A0ABS0D2V8_9NOCA</name>